<keyword evidence="1" id="KW-0472">Membrane</keyword>
<keyword evidence="1" id="KW-1133">Transmembrane helix</keyword>
<reference evidence="2 3" key="1">
    <citation type="submission" date="2020-07" db="EMBL/GenBank/DDBJ databases">
        <title>Electron transfer.</title>
        <authorList>
            <person name="Huang L."/>
            <person name="Liu X."/>
            <person name="Zhou S."/>
        </authorList>
    </citation>
    <scope>NUCLEOTIDE SEQUENCE [LARGE SCALE GENOMIC DNA]</scope>
    <source>
        <strain evidence="2 3">Lx1</strain>
    </source>
</reference>
<feature type="transmembrane region" description="Helical" evidence="1">
    <location>
        <begin position="34"/>
        <end position="54"/>
    </location>
</feature>
<keyword evidence="1" id="KW-0812">Transmembrane</keyword>
<evidence type="ECO:0000256" key="1">
    <source>
        <dbReference type="SAM" id="Phobius"/>
    </source>
</evidence>
<proteinExistence type="predicted"/>
<organism evidence="2 3">
    <name type="scientific">Clostridium intestinale</name>
    <dbReference type="NCBI Taxonomy" id="36845"/>
    <lineage>
        <taxon>Bacteria</taxon>
        <taxon>Bacillati</taxon>
        <taxon>Bacillota</taxon>
        <taxon>Clostridia</taxon>
        <taxon>Eubacteriales</taxon>
        <taxon>Clostridiaceae</taxon>
        <taxon>Clostridium</taxon>
    </lineage>
</organism>
<accession>A0A7D6ZYW2</accession>
<feature type="transmembrane region" description="Helical" evidence="1">
    <location>
        <begin position="61"/>
        <end position="81"/>
    </location>
</feature>
<dbReference type="Proteomes" id="UP000512286">
    <property type="component" value="Chromosome"/>
</dbReference>
<evidence type="ECO:0000313" key="2">
    <source>
        <dbReference type="EMBL" id="QLY80702.1"/>
    </source>
</evidence>
<gene>
    <name evidence="2" type="ORF">HZF06_03690</name>
</gene>
<dbReference type="AlphaFoldDB" id="A0A7D6ZYW2"/>
<dbReference type="EMBL" id="CP059378">
    <property type="protein sequence ID" value="QLY80702.1"/>
    <property type="molecule type" value="Genomic_DNA"/>
</dbReference>
<feature type="transmembrane region" description="Helical" evidence="1">
    <location>
        <begin position="12"/>
        <end position="28"/>
    </location>
</feature>
<dbReference type="KEGG" id="cint:HZF06_03690"/>
<name>A0A7D6ZYW2_9CLOT</name>
<dbReference type="RefSeq" id="WP_181602483.1">
    <property type="nucleotide sequence ID" value="NZ_CP059378.1"/>
</dbReference>
<evidence type="ECO:0000313" key="3">
    <source>
        <dbReference type="Proteomes" id="UP000512286"/>
    </source>
</evidence>
<protein>
    <submittedName>
        <fullName evidence="2">Uncharacterized protein</fullName>
    </submittedName>
</protein>
<sequence length="82" mass="9762">MRDNGESYLKRHLLYIPIIAVIIIAFNVCDISRYYQNIIIYVLLALSVIVDIIYEIKNKEVIKSVLIFNLLFFIFCLFIIFR</sequence>